<dbReference type="GO" id="GO:0004826">
    <property type="term" value="F:phenylalanine-tRNA ligase activity"/>
    <property type="evidence" value="ECO:0007669"/>
    <property type="project" value="InterPro"/>
</dbReference>
<dbReference type="Proteomes" id="UP000712281">
    <property type="component" value="Unassembled WGS sequence"/>
</dbReference>
<dbReference type="InterPro" id="IPR020825">
    <property type="entry name" value="Phe-tRNA_synthase-like_B3/B4"/>
</dbReference>
<protein>
    <recommendedName>
        <fullName evidence="2">Phenylalanine--tRNA ligase beta subunit B1 domain-containing protein</fullName>
    </recommendedName>
</protein>
<gene>
    <name evidence="3" type="ORF">F2Q68_00022678</name>
</gene>
<name>A0A8S9G431_BRACR</name>
<evidence type="ECO:0000256" key="1">
    <source>
        <dbReference type="SAM" id="MobiDB-lite"/>
    </source>
</evidence>
<dbReference type="EMBL" id="QGKW02002228">
    <property type="protein sequence ID" value="KAF2539427.1"/>
    <property type="molecule type" value="Genomic_DNA"/>
</dbReference>
<dbReference type="GO" id="GO:0006432">
    <property type="term" value="P:phenylalanyl-tRNA aminoacylation"/>
    <property type="evidence" value="ECO:0007669"/>
    <property type="project" value="InterPro"/>
</dbReference>
<evidence type="ECO:0000313" key="4">
    <source>
        <dbReference type="Proteomes" id="UP000712281"/>
    </source>
</evidence>
<dbReference type="AlphaFoldDB" id="A0A8S9G431"/>
<dbReference type="PANTHER" id="PTHR10947:SF0">
    <property type="entry name" value="PHENYLALANINE--TRNA LIGASE BETA SUBUNIT"/>
    <property type="match status" value="1"/>
</dbReference>
<comment type="caution">
    <text evidence="3">The sequence shown here is derived from an EMBL/GenBank/DDBJ whole genome shotgun (WGS) entry which is preliminary data.</text>
</comment>
<dbReference type="Gene3D" id="3.30.56.10">
    <property type="match status" value="1"/>
</dbReference>
<accession>A0A8S9G431</accession>
<feature type="compositionally biased region" description="Acidic residues" evidence="1">
    <location>
        <begin position="184"/>
        <end position="193"/>
    </location>
</feature>
<feature type="compositionally biased region" description="Basic and acidic residues" evidence="1">
    <location>
        <begin position="194"/>
        <end position="207"/>
    </location>
</feature>
<sequence>MICVSVSTTEKAIIRKEKHIEEEAGKDEETIYKIDIPANRYDLLCLEGIAQALRIFNKKQEIPAYRLSDVGKDSMLRMNVRSDQTSQIRPFVVCAVLRGVTFDEARYNSFIDLQDKLHQNICRRRSLVAIGTHDLDTLQGPFTYEALSPKDINFVPLKQAMLSKELENYLATHISEILCSNLKEEEEEEEKEEDEKSKRKHESDRKRVQSQNR</sequence>
<dbReference type="GO" id="GO:0009328">
    <property type="term" value="C:phenylalanine-tRNA ligase complex"/>
    <property type="evidence" value="ECO:0007669"/>
    <property type="project" value="TreeGrafter"/>
</dbReference>
<dbReference type="InterPro" id="IPR045060">
    <property type="entry name" value="Phe-tRNA-ligase_IIc_bsu"/>
</dbReference>
<reference evidence="3" key="1">
    <citation type="submission" date="2019-12" db="EMBL/GenBank/DDBJ databases">
        <title>Genome sequencing and annotation of Brassica cretica.</title>
        <authorList>
            <person name="Studholme D.J."/>
            <person name="Sarris P.F."/>
        </authorList>
    </citation>
    <scope>NUCLEOTIDE SEQUENCE</scope>
    <source>
        <strain evidence="3">PFS-001/15</strain>
        <tissue evidence="3">Leaf</tissue>
    </source>
</reference>
<dbReference type="InterPro" id="IPR040659">
    <property type="entry name" value="PhetRS_B1"/>
</dbReference>
<dbReference type="PANTHER" id="PTHR10947">
    <property type="entry name" value="PHENYLALANYL-TRNA SYNTHETASE BETA CHAIN AND LEUCINE-RICH REPEAT-CONTAINING PROTEIN 47"/>
    <property type="match status" value="1"/>
</dbReference>
<dbReference type="Gene3D" id="3.50.40.10">
    <property type="entry name" value="Phenylalanyl-trna Synthetase, Chain B, domain 3"/>
    <property type="match status" value="1"/>
</dbReference>
<evidence type="ECO:0000313" key="3">
    <source>
        <dbReference type="EMBL" id="KAF2539427.1"/>
    </source>
</evidence>
<dbReference type="Pfam" id="PF18262">
    <property type="entry name" value="PhetRS_B1"/>
    <property type="match status" value="1"/>
</dbReference>
<feature type="region of interest" description="Disordered" evidence="1">
    <location>
        <begin position="182"/>
        <end position="213"/>
    </location>
</feature>
<proteinExistence type="predicted"/>
<feature type="domain" description="Phenylalanine--tRNA ligase beta subunit B1" evidence="2">
    <location>
        <begin position="16"/>
        <end position="59"/>
    </location>
</feature>
<evidence type="ECO:0000259" key="2">
    <source>
        <dbReference type="Pfam" id="PF18262"/>
    </source>
</evidence>
<organism evidence="3 4">
    <name type="scientific">Brassica cretica</name>
    <name type="common">Mustard</name>
    <dbReference type="NCBI Taxonomy" id="69181"/>
    <lineage>
        <taxon>Eukaryota</taxon>
        <taxon>Viridiplantae</taxon>
        <taxon>Streptophyta</taxon>
        <taxon>Embryophyta</taxon>
        <taxon>Tracheophyta</taxon>
        <taxon>Spermatophyta</taxon>
        <taxon>Magnoliopsida</taxon>
        <taxon>eudicotyledons</taxon>
        <taxon>Gunneridae</taxon>
        <taxon>Pentapetalae</taxon>
        <taxon>rosids</taxon>
        <taxon>malvids</taxon>
        <taxon>Brassicales</taxon>
        <taxon>Brassicaceae</taxon>
        <taxon>Brassiceae</taxon>
        <taxon>Brassica</taxon>
    </lineage>
</organism>